<keyword evidence="1" id="KW-1133">Transmembrane helix</keyword>
<dbReference type="AlphaFoldDB" id="A0AAD7Z655"/>
<name>A0AAD7Z655_DIPPU</name>
<accession>A0AAD7Z655</accession>
<feature type="non-terminal residue" evidence="2">
    <location>
        <position position="124"/>
    </location>
</feature>
<evidence type="ECO:0000256" key="1">
    <source>
        <dbReference type="SAM" id="Phobius"/>
    </source>
</evidence>
<evidence type="ECO:0000313" key="3">
    <source>
        <dbReference type="Proteomes" id="UP001233999"/>
    </source>
</evidence>
<proteinExistence type="predicted"/>
<reference evidence="2" key="1">
    <citation type="journal article" date="2023" name="IScience">
        <title>Live-bearing cockroach genome reveals convergent evolutionary mechanisms linked to viviparity in insects and beyond.</title>
        <authorList>
            <person name="Fouks B."/>
            <person name="Harrison M.C."/>
            <person name="Mikhailova A.A."/>
            <person name="Marchal E."/>
            <person name="English S."/>
            <person name="Carruthers M."/>
            <person name="Jennings E.C."/>
            <person name="Chiamaka E.L."/>
            <person name="Frigard R.A."/>
            <person name="Pippel M."/>
            <person name="Attardo G.M."/>
            <person name="Benoit J.B."/>
            <person name="Bornberg-Bauer E."/>
            <person name="Tobe S.S."/>
        </authorList>
    </citation>
    <scope>NUCLEOTIDE SEQUENCE</scope>
    <source>
        <strain evidence="2">Stay&amp;Tobe</strain>
    </source>
</reference>
<keyword evidence="3" id="KW-1185">Reference proteome</keyword>
<comment type="caution">
    <text evidence="2">The sequence shown here is derived from an EMBL/GenBank/DDBJ whole genome shotgun (WGS) entry which is preliminary data.</text>
</comment>
<feature type="transmembrane region" description="Helical" evidence="1">
    <location>
        <begin position="12"/>
        <end position="30"/>
    </location>
</feature>
<dbReference type="EMBL" id="JASPKZ010010652">
    <property type="protein sequence ID" value="KAJ9574208.1"/>
    <property type="molecule type" value="Genomic_DNA"/>
</dbReference>
<sequence>CPCHRVQLNVELQATFVFFSFFGSFHTLKIHGSELINRWQNTSCIVKERLLFAREILVNLYIYIYIYIYMRVCVCVRVRGTFPVLPQTSDRLEGQEIHLYLKNGFGQLFGILSHLSCKSCVCQQ</sequence>
<gene>
    <name evidence="2" type="ORF">L9F63_008464</name>
</gene>
<evidence type="ECO:0000313" key="2">
    <source>
        <dbReference type="EMBL" id="KAJ9574208.1"/>
    </source>
</evidence>
<organism evidence="2 3">
    <name type="scientific">Diploptera punctata</name>
    <name type="common">Pacific beetle cockroach</name>
    <dbReference type="NCBI Taxonomy" id="6984"/>
    <lineage>
        <taxon>Eukaryota</taxon>
        <taxon>Metazoa</taxon>
        <taxon>Ecdysozoa</taxon>
        <taxon>Arthropoda</taxon>
        <taxon>Hexapoda</taxon>
        <taxon>Insecta</taxon>
        <taxon>Pterygota</taxon>
        <taxon>Neoptera</taxon>
        <taxon>Polyneoptera</taxon>
        <taxon>Dictyoptera</taxon>
        <taxon>Blattodea</taxon>
        <taxon>Blaberoidea</taxon>
        <taxon>Blaberidae</taxon>
        <taxon>Diplopterinae</taxon>
        <taxon>Diploptera</taxon>
    </lineage>
</organism>
<feature type="non-terminal residue" evidence="2">
    <location>
        <position position="1"/>
    </location>
</feature>
<keyword evidence="1" id="KW-0812">Transmembrane</keyword>
<feature type="transmembrane region" description="Helical" evidence="1">
    <location>
        <begin position="51"/>
        <end position="70"/>
    </location>
</feature>
<protein>
    <submittedName>
        <fullName evidence="2">Uncharacterized protein</fullName>
    </submittedName>
</protein>
<dbReference type="Proteomes" id="UP001233999">
    <property type="component" value="Unassembled WGS sequence"/>
</dbReference>
<keyword evidence="1" id="KW-0472">Membrane</keyword>
<reference evidence="2" key="2">
    <citation type="submission" date="2023-05" db="EMBL/GenBank/DDBJ databases">
        <authorList>
            <person name="Fouks B."/>
        </authorList>
    </citation>
    <scope>NUCLEOTIDE SEQUENCE</scope>
    <source>
        <strain evidence="2">Stay&amp;Tobe</strain>
        <tissue evidence="2">Testes</tissue>
    </source>
</reference>